<organism evidence="2 3">
    <name type="scientific">Anaeroselena agilis</name>
    <dbReference type="NCBI Taxonomy" id="3063788"/>
    <lineage>
        <taxon>Bacteria</taxon>
        <taxon>Bacillati</taxon>
        <taxon>Bacillota</taxon>
        <taxon>Negativicutes</taxon>
        <taxon>Acetonemataceae</taxon>
        <taxon>Anaeroselena</taxon>
    </lineage>
</organism>
<feature type="signal peptide" evidence="1">
    <location>
        <begin position="1"/>
        <end position="18"/>
    </location>
</feature>
<accession>A0ABU3P1A1</accession>
<name>A0ABU3P1A1_9FIRM</name>
<dbReference type="InterPro" id="IPR007391">
    <property type="entry name" value="Vancomycin_resist_VanW"/>
</dbReference>
<gene>
    <name evidence="2" type="ORF">Q4T40_16370</name>
</gene>
<dbReference type="PROSITE" id="PS51257">
    <property type="entry name" value="PROKAR_LIPOPROTEIN"/>
    <property type="match status" value="1"/>
</dbReference>
<evidence type="ECO:0000313" key="2">
    <source>
        <dbReference type="EMBL" id="MDT8902817.1"/>
    </source>
</evidence>
<evidence type="ECO:0000256" key="1">
    <source>
        <dbReference type="SAM" id="SignalP"/>
    </source>
</evidence>
<reference evidence="2 3" key="1">
    <citation type="submission" date="2023-07" db="EMBL/GenBank/DDBJ databases">
        <title>The novel representative of Negativicutes class, Anaeroselena agilis gen. nov. sp. nov.</title>
        <authorList>
            <person name="Prokofeva M.I."/>
            <person name="Elcheninov A.G."/>
            <person name="Klyukina A."/>
            <person name="Kublanov I.V."/>
            <person name="Frolov E.N."/>
            <person name="Podosokorskaya O.A."/>
        </authorList>
    </citation>
    <scope>NUCLEOTIDE SEQUENCE [LARGE SCALE GENOMIC DNA]</scope>
    <source>
        <strain evidence="2 3">4137-cl</strain>
    </source>
</reference>
<dbReference type="InterPro" id="IPR052913">
    <property type="entry name" value="Glycopeptide_resist_protein"/>
</dbReference>
<keyword evidence="1" id="KW-0732">Signal</keyword>
<keyword evidence="3" id="KW-1185">Reference proteome</keyword>
<dbReference type="PANTHER" id="PTHR35788:SF1">
    <property type="entry name" value="EXPORTED PROTEIN"/>
    <property type="match status" value="1"/>
</dbReference>
<dbReference type="Proteomes" id="UP001254848">
    <property type="component" value="Unassembled WGS sequence"/>
</dbReference>
<dbReference type="PANTHER" id="PTHR35788">
    <property type="entry name" value="EXPORTED PROTEIN-RELATED"/>
    <property type="match status" value="1"/>
</dbReference>
<dbReference type="Pfam" id="PF04294">
    <property type="entry name" value="VanW"/>
    <property type="match status" value="1"/>
</dbReference>
<comment type="caution">
    <text evidence="2">The sequence shown here is derived from an EMBL/GenBank/DDBJ whole genome shotgun (WGS) entry which is preliminary data.</text>
</comment>
<feature type="chain" id="PRO_5047062736" evidence="1">
    <location>
        <begin position="19"/>
        <end position="273"/>
    </location>
</feature>
<proteinExistence type="predicted"/>
<dbReference type="EMBL" id="JAUOZS010000001">
    <property type="protein sequence ID" value="MDT8902817.1"/>
    <property type="molecule type" value="Genomic_DNA"/>
</dbReference>
<evidence type="ECO:0000313" key="3">
    <source>
        <dbReference type="Proteomes" id="UP001254848"/>
    </source>
</evidence>
<protein>
    <submittedName>
        <fullName evidence="2">VanW family protein</fullName>
    </submittedName>
</protein>
<sequence>MRKALVFAGILGAFLTVACGLQPAPKPGPRVAAAVTVEGVDVGGLARDGVAAALQGLAAARYQPPVNARFADGDGTVMPDKAGRLLDVTATTEAALAAPAGSALPAAYSELEAAVTAADLAAARPAGSYATTILDASPGRMENIRLTAALLNNAAIAAGEEFSFNSRTGEPTRERGFRPAVIFVDGGHGEEVGGGMCQVSSTLYNAVLAAGLRVTERHPHSRPVSYVPPGRDATTYTDKDLRFVNTSRRTLVLRCYVAEKKLAVDIFALPGDA</sequence>
<dbReference type="RefSeq" id="WP_413781289.1">
    <property type="nucleotide sequence ID" value="NZ_JAUOZS010000001.1"/>
</dbReference>